<sequence>MGLVVRWRKDEVARARTIRSFVMGQTRLGLGGGCDNAEVEHARGGLKWEAQREVVLGLGLGGGFMVVG</sequence>
<evidence type="ECO:0000313" key="1">
    <source>
        <dbReference type="EMBL" id="CAJ1965174.1"/>
    </source>
</evidence>
<gene>
    <name evidence="1" type="ORF">AYBTSS11_LOCUS20701</name>
</gene>
<reference evidence="1" key="1">
    <citation type="submission" date="2023-10" db="EMBL/GenBank/DDBJ databases">
        <authorList>
            <person name="Domelevo Entfellner J.-B."/>
        </authorList>
    </citation>
    <scope>NUCLEOTIDE SEQUENCE</scope>
</reference>
<accession>A0AA86SUG8</accession>
<proteinExistence type="predicted"/>
<dbReference type="Proteomes" id="UP001189624">
    <property type="component" value="Chromosome 6"/>
</dbReference>
<organism evidence="1 2">
    <name type="scientific">Sphenostylis stenocarpa</name>
    <dbReference type="NCBI Taxonomy" id="92480"/>
    <lineage>
        <taxon>Eukaryota</taxon>
        <taxon>Viridiplantae</taxon>
        <taxon>Streptophyta</taxon>
        <taxon>Embryophyta</taxon>
        <taxon>Tracheophyta</taxon>
        <taxon>Spermatophyta</taxon>
        <taxon>Magnoliopsida</taxon>
        <taxon>eudicotyledons</taxon>
        <taxon>Gunneridae</taxon>
        <taxon>Pentapetalae</taxon>
        <taxon>rosids</taxon>
        <taxon>fabids</taxon>
        <taxon>Fabales</taxon>
        <taxon>Fabaceae</taxon>
        <taxon>Papilionoideae</taxon>
        <taxon>50 kb inversion clade</taxon>
        <taxon>NPAAA clade</taxon>
        <taxon>indigoferoid/millettioid clade</taxon>
        <taxon>Phaseoleae</taxon>
        <taxon>Sphenostylis</taxon>
    </lineage>
</organism>
<name>A0AA86SUG8_9FABA</name>
<evidence type="ECO:0000313" key="2">
    <source>
        <dbReference type="Proteomes" id="UP001189624"/>
    </source>
</evidence>
<dbReference type="Gramene" id="rna-AYBTSS11_LOCUS20701">
    <property type="protein sequence ID" value="CAJ1965174.1"/>
    <property type="gene ID" value="gene-AYBTSS11_LOCUS20701"/>
</dbReference>
<protein>
    <submittedName>
        <fullName evidence="1">Uncharacterized protein</fullName>
    </submittedName>
</protein>
<keyword evidence="2" id="KW-1185">Reference proteome</keyword>
<dbReference type="AlphaFoldDB" id="A0AA86SUG8"/>
<dbReference type="EMBL" id="OY731403">
    <property type="protein sequence ID" value="CAJ1965174.1"/>
    <property type="molecule type" value="Genomic_DNA"/>
</dbReference>